<comment type="caution">
    <text evidence="4">The sequence shown here is derived from an EMBL/GenBank/DDBJ whole genome shotgun (WGS) entry which is preliminary data.</text>
</comment>
<reference evidence="4 5" key="1">
    <citation type="submission" date="2024-10" db="EMBL/GenBank/DDBJ databases">
        <authorList>
            <person name="Kim D."/>
        </authorList>
    </citation>
    <scope>NUCLEOTIDE SEQUENCE [LARGE SCALE GENOMIC DNA]</scope>
    <source>
        <strain evidence="4">Taebaek</strain>
    </source>
</reference>
<dbReference type="Proteomes" id="UP001620645">
    <property type="component" value="Unassembled WGS sequence"/>
</dbReference>
<accession>A0ABD2K9K3</accession>
<keyword evidence="5" id="KW-1185">Reference proteome</keyword>
<evidence type="ECO:0000256" key="1">
    <source>
        <dbReference type="SAM" id="MobiDB-lite"/>
    </source>
</evidence>
<gene>
    <name evidence="4" type="ORF">niasHS_003011</name>
</gene>
<feature type="chain" id="PRO_5044880734" description="Abnormal cell migration protein 18-like fibronectin type I domain-containing protein" evidence="2">
    <location>
        <begin position="27"/>
        <end position="510"/>
    </location>
</feature>
<proteinExistence type="predicted"/>
<feature type="domain" description="Abnormal cell migration protein 18-like fibronectin type I" evidence="3">
    <location>
        <begin position="356"/>
        <end position="421"/>
    </location>
</feature>
<feature type="region of interest" description="Disordered" evidence="1">
    <location>
        <begin position="246"/>
        <end position="265"/>
    </location>
</feature>
<organism evidence="4 5">
    <name type="scientific">Heterodera schachtii</name>
    <name type="common">Sugarbeet cyst nematode worm</name>
    <name type="synonym">Tylenchus schachtii</name>
    <dbReference type="NCBI Taxonomy" id="97005"/>
    <lineage>
        <taxon>Eukaryota</taxon>
        <taxon>Metazoa</taxon>
        <taxon>Ecdysozoa</taxon>
        <taxon>Nematoda</taxon>
        <taxon>Chromadorea</taxon>
        <taxon>Rhabditida</taxon>
        <taxon>Tylenchina</taxon>
        <taxon>Tylenchomorpha</taxon>
        <taxon>Tylenchoidea</taxon>
        <taxon>Heteroderidae</taxon>
        <taxon>Heteroderinae</taxon>
        <taxon>Heterodera</taxon>
    </lineage>
</organism>
<evidence type="ECO:0000313" key="4">
    <source>
        <dbReference type="EMBL" id="KAL3099556.1"/>
    </source>
</evidence>
<dbReference type="Pfam" id="PF23003">
    <property type="entry name" value="Fn1_2"/>
    <property type="match status" value="3"/>
</dbReference>
<feature type="region of interest" description="Disordered" evidence="1">
    <location>
        <begin position="210"/>
        <end position="238"/>
    </location>
</feature>
<name>A0ABD2K9K3_HETSC</name>
<feature type="signal peptide" evidence="2">
    <location>
        <begin position="1"/>
        <end position="26"/>
    </location>
</feature>
<dbReference type="EMBL" id="JBICCN010000039">
    <property type="protein sequence ID" value="KAL3099556.1"/>
    <property type="molecule type" value="Genomic_DNA"/>
</dbReference>
<sequence>MLTVNSIVHLLLSCCLLLAITDLIISDQPTETLTNQTVTAETTVTESTAETTITTTATDQLNVTVNEGTETTVTQTPSDPTTVINSTSTEPVELIADVDGGTDQALQTFNTTVQPSDLGNNATVQPPVLTSENDQQNVQNATATVIEPVALIAATENGTDQAAAQTVLNATAQEIDQNNNTTVVPLIASTNEPNITLNFTVESMHLITDNGTDLNRTDEAGTAGPSVAGGELGGEVPLVSSGLADEQNAKNESANSNGTASAVSSGTVVDTTKFIPHGDDDCWTDQNGEDTPQWFANGDQIERGIVWYECQKGKLVTQGCIDENGKRLKLNGTYQSGRYRMKCMPFGENARRQVIGCVPDGQLDKTYMPGESWVDSEKQIWWQCVLENAWLGGCVDEASGNRLNVGDAIDRNLTTYECQHKHFDGFRMVPIGCIFDGTRYSVGLYWQDDDFVFYCKLQQDDAGTEAASSSCIECILRNQRLFNEDHEFQDEHAKKCAQRLAPEGYTMCTR</sequence>
<feature type="domain" description="Abnormal cell migration protein 18-like fibronectin type I" evidence="3">
    <location>
        <begin position="432"/>
        <end position="499"/>
    </location>
</feature>
<feature type="domain" description="Abnormal cell migration protein 18-like fibronectin type I" evidence="3">
    <location>
        <begin position="295"/>
        <end position="345"/>
    </location>
</feature>
<dbReference type="AlphaFoldDB" id="A0ABD2K9K3"/>
<feature type="compositionally biased region" description="Polar residues" evidence="1">
    <location>
        <begin position="250"/>
        <end position="265"/>
    </location>
</feature>
<keyword evidence="2" id="KW-0732">Signal</keyword>
<protein>
    <recommendedName>
        <fullName evidence="3">Abnormal cell migration protein 18-like fibronectin type I domain-containing protein</fullName>
    </recommendedName>
</protein>
<evidence type="ECO:0000259" key="3">
    <source>
        <dbReference type="Pfam" id="PF23003"/>
    </source>
</evidence>
<evidence type="ECO:0000256" key="2">
    <source>
        <dbReference type="SAM" id="SignalP"/>
    </source>
</evidence>
<evidence type="ECO:0000313" key="5">
    <source>
        <dbReference type="Proteomes" id="UP001620645"/>
    </source>
</evidence>
<dbReference type="InterPro" id="IPR055119">
    <property type="entry name" value="Mig18_Fn1"/>
</dbReference>